<dbReference type="EMBL" id="VBRY01000006">
    <property type="protein sequence ID" value="TLS67362.1"/>
    <property type="molecule type" value="Genomic_DNA"/>
</dbReference>
<sequence length="169" mass="18836">MDFTFAPWGMAYAALMYLLGNGVWTNHLSRSNAWLGWLLWSVSAVCIIVLGAVIGQHLGIKSDLTSILGGMNKENYWIIFTLYALMSFPGAASVLFRQSLAWTRFSLLAIALLIFIPLGAQLHDPNDSRMGISIGITLAICGLLWVWSMMLDREPEHHRKTVPVNEVTQ</sequence>
<dbReference type="RefSeq" id="WP_138239278.1">
    <property type="nucleotide sequence ID" value="NZ_VBRY01000006.1"/>
</dbReference>
<evidence type="ECO:0000313" key="3">
    <source>
        <dbReference type="Proteomes" id="UP000306585"/>
    </source>
</evidence>
<dbReference type="Proteomes" id="UP000306585">
    <property type="component" value="Unassembled WGS sequence"/>
</dbReference>
<dbReference type="OrthoDB" id="5294329at2"/>
<organism evidence="2 3">
    <name type="scientific">Mariprofundus erugo</name>
    <dbReference type="NCBI Taxonomy" id="2528639"/>
    <lineage>
        <taxon>Bacteria</taxon>
        <taxon>Pseudomonadati</taxon>
        <taxon>Pseudomonadota</taxon>
        <taxon>Candidatius Mariprofundia</taxon>
        <taxon>Mariprofundales</taxon>
        <taxon>Mariprofundaceae</taxon>
        <taxon>Mariprofundus</taxon>
    </lineage>
</organism>
<evidence type="ECO:0000313" key="2">
    <source>
        <dbReference type="EMBL" id="TLS67362.1"/>
    </source>
</evidence>
<protein>
    <submittedName>
        <fullName evidence="2">Uncharacterized protein</fullName>
    </submittedName>
</protein>
<keyword evidence="1" id="KW-0812">Transmembrane</keyword>
<keyword evidence="3" id="KW-1185">Reference proteome</keyword>
<reference evidence="2 3" key="1">
    <citation type="journal article" date="2019" name="Appl. Environ. Microbiol.">
        <title>Environmental Evidence and Genomic Insight of Iron-oxidizing Bacteria Preference Towards More Corrosion Resistant Stainless Steel at Higher Salinities.</title>
        <authorList>
            <person name="Garrison C.E."/>
            <person name="Price K.A."/>
            <person name="Field E.K."/>
        </authorList>
    </citation>
    <scope>NUCLEOTIDE SEQUENCE [LARGE SCALE GENOMIC DNA]</scope>
    <source>
        <strain evidence="2 3">P3</strain>
    </source>
</reference>
<keyword evidence="1" id="KW-1133">Transmembrane helix</keyword>
<feature type="transmembrane region" description="Helical" evidence="1">
    <location>
        <begin position="37"/>
        <end position="56"/>
    </location>
</feature>
<dbReference type="AlphaFoldDB" id="A0A5R9GTG6"/>
<proteinExistence type="predicted"/>
<evidence type="ECO:0000256" key="1">
    <source>
        <dbReference type="SAM" id="Phobius"/>
    </source>
</evidence>
<keyword evidence="1" id="KW-0472">Membrane</keyword>
<feature type="transmembrane region" description="Helical" evidence="1">
    <location>
        <begin position="76"/>
        <end position="95"/>
    </location>
</feature>
<feature type="transmembrane region" description="Helical" evidence="1">
    <location>
        <begin position="132"/>
        <end position="151"/>
    </location>
</feature>
<comment type="caution">
    <text evidence="2">The sequence shown here is derived from an EMBL/GenBank/DDBJ whole genome shotgun (WGS) entry which is preliminary data.</text>
</comment>
<accession>A0A5R9GTG6</accession>
<feature type="transmembrane region" description="Helical" evidence="1">
    <location>
        <begin position="102"/>
        <end position="120"/>
    </location>
</feature>
<name>A0A5R9GTG6_9PROT</name>
<gene>
    <name evidence="2" type="ORF">FEF65_08025</name>
</gene>
<feature type="transmembrane region" description="Helical" evidence="1">
    <location>
        <begin position="6"/>
        <end position="25"/>
    </location>
</feature>